<protein>
    <submittedName>
        <fullName evidence="1">Uncharacterized protein</fullName>
    </submittedName>
</protein>
<dbReference type="Proteomes" id="UP001162483">
    <property type="component" value="Unassembled WGS sequence"/>
</dbReference>
<reference evidence="1" key="1">
    <citation type="submission" date="2023-05" db="EMBL/GenBank/DDBJ databases">
        <authorList>
            <person name="Stuckert A."/>
        </authorList>
    </citation>
    <scope>NUCLEOTIDE SEQUENCE</scope>
</reference>
<sequence length="42" mass="4396">MTKRLQTFGEGGGAVWAPGCDSRVPTAHAQEVLHFVNGPVSS</sequence>
<comment type="caution">
    <text evidence="1">The sequence shown here is derived from an EMBL/GenBank/DDBJ whole genome shotgun (WGS) entry which is preliminary data.</text>
</comment>
<proteinExistence type="predicted"/>
<accession>A0ABN9EAG3</accession>
<dbReference type="EMBL" id="CATNWA010015320">
    <property type="protein sequence ID" value="CAI9581890.1"/>
    <property type="molecule type" value="Genomic_DNA"/>
</dbReference>
<organism evidence="1 2">
    <name type="scientific">Staurois parvus</name>
    <dbReference type="NCBI Taxonomy" id="386267"/>
    <lineage>
        <taxon>Eukaryota</taxon>
        <taxon>Metazoa</taxon>
        <taxon>Chordata</taxon>
        <taxon>Craniata</taxon>
        <taxon>Vertebrata</taxon>
        <taxon>Euteleostomi</taxon>
        <taxon>Amphibia</taxon>
        <taxon>Batrachia</taxon>
        <taxon>Anura</taxon>
        <taxon>Neobatrachia</taxon>
        <taxon>Ranoidea</taxon>
        <taxon>Ranidae</taxon>
        <taxon>Staurois</taxon>
    </lineage>
</organism>
<feature type="non-terminal residue" evidence="1">
    <location>
        <position position="42"/>
    </location>
</feature>
<evidence type="ECO:0000313" key="2">
    <source>
        <dbReference type="Proteomes" id="UP001162483"/>
    </source>
</evidence>
<evidence type="ECO:0000313" key="1">
    <source>
        <dbReference type="EMBL" id="CAI9581890.1"/>
    </source>
</evidence>
<name>A0ABN9EAG3_9NEOB</name>
<gene>
    <name evidence="1" type="ORF">SPARVUS_LOCUS9565937</name>
</gene>
<keyword evidence="2" id="KW-1185">Reference proteome</keyword>